<feature type="compositionally biased region" description="Basic and acidic residues" evidence="1">
    <location>
        <begin position="29"/>
        <end position="42"/>
    </location>
</feature>
<feature type="region of interest" description="Disordered" evidence="1">
    <location>
        <begin position="1"/>
        <end position="100"/>
    </location>
</feature>
<name>A0AAV7L045_PLEWA</name>
<dbReference type="EMBL" id="JANPWB010000016">
    <property type="protein sequence ID" value="KAJ1085091.1"/>
    <property type="molecule type" value="Genomic_DNA"/>
</dbReference>
<feature type="compositionally biased region" description="Polar residues" evidence="1">
    <location>
        <begin position="47"/>
        <end position="61"/>
    </location>
</feature>
<evidence type="ECO:0000256" key="1">
    <source>
        <dbReference type="SAM" id="MobiDB-lite"/>
    </source>
</evidence>
<proteinExistence type="predicted"/>
<gene>
    <name evidence="2" type="ORF">NDU88_005224</name>
</gene>
<protein>
    <submittedName>
        <fullName evidence="2">Uncharacterized protein</fullName>
    </submittedName>
</protein>
<accession>A0AAV7L045</accession>
<sequence>MEKRGLPSHFEKGPHEDAKIPTRDGTALSKRDRLFANSRETRAAASLTRSTSKAARSSGTTLAPRASYIPANDDTASSHAGAPKRVASRRHRHQIPPVRGIASVSIVHSRHEALRDRLLRRPPCSPLHE</sequence>
<feature type="compositionally biased region" description="Basic and acidic residues" evidence="1">
    <location>
        <begin position="1"/>
        <end position="22"/>
    </location>
</feature>
<keyword evidence="3" id="KW-1185">Reference proteome</keyword>
<dbReference type="AlphaFoldDB" id="A0AAV7L045"/>
<evidence type="ECO:0000313" key="2">
    <source>
        <dbReference type="EMBL" id="KAJ1085091.1"/>
    </source>
</evidence>
<evidence type="ECO:0000313" key="3">
    <source>
        <dbReference type="Proteomes" id="UP001066276"/>
    </source>
</evidence>
<reference evidence="2" key="1">
    <citation type="journal article" date="2022" name="bioRxiv">
        <title>Sequencing and chromosome-scale assembly of the giantPleurodeles waltlgenome.</title>
        <authorList>
            <person name="Brown T."/>
            <person name="Elewa A."/>
            <person name="Iarovenko S."/>
            <person name="Subramanian E."/>
            <person name="Araus A.J."/>
            <person name="Petzold A."/>
            <person name="Susuki M."/>
            <person name="Suzuki K.-i.T."/>
            <person name="Hayashi T."/>
            <person name="Toyoda A."/>
            <person name="Oliveira C."/>
            <person name="Osipova E."/>
            <person name="Leigh N.D."/>
            <person name="Simon A."/>
            <person name="Yun M.H."/>
        </authorList>
    </citation>
    <scope>NUCLEOTIDE SEQUENCE</scope>
    <source>
        <strain evidence="2">20211129_DDA</strain>
        <tissue evidence="2">Liver</tissue>
    </source>
</reference>
<comment type="caution">
    <text evidence="2">The sequence shown here is derived from an EMBL/GenBank/DDBJ whole genome shotgun (WGS) entry which is preliminary data.</text>
</comment>
<dbReference type="Proteomes" id="UP001066276">
    <property type="component" value="Chromosome 12"/>
</dbReference>
<organism evidence="2 3">
    <name type="scientific">Pleurodeles waltl</name>
    <name type="common">Iberian ribbed newt</name>
    <dbReference type="NCBI Taxonomy" id="8319"/>
    <lineage>
        <taxon>Eukaryota</taxon>
        <taxon>Metazoa</taxon>
        <taxon>Chordata</taxon>
        <taxon>Craniata</taxon>
        <taxon>Vertebrata</taxon>
        <taxon>Euteleostomi</taxon>
        <taxon>Amphibia</taxon>
        <taxon>Batrachia</taxon>
        <taxon>Caudata</taxon>
        <taxon>Salamandroidea</taxon>
        <taxon>Salamandridae</taxon>
        <taxon>Pleurodelinae</taxon>
        <taxon>Pleurodeles</taxon>
    </lineage>
</organism>